<feature type="transmembrane region" description="Helical" evidence="7">
    <location>
        <begin position="501"/>
        <end position="517"/>
    </location>
</feature>
<feature type="domain" description="RCK C-terminal" evidence="8">
    <location>
        <begin position="316"/>
        <end position="401"/>
    </location>
</feature>
<dbReference type="EMBL" id="QFOT01000002">
    <property type="protein sequence ID" value="PZP57378.1"/>
    <property type="molecule type" value="Genomic_DNA"/>
</dbReference>
<comment type="subcellular location">
    <subcellularLocation>
        <location evidence="1">Membrane</location>
        <topology evidence="1">Multi-pass membrane protein</topology>
    </subcellularLocation>
</comment>
<feature type="transmembrane region" description="Helical" evidence="7">
    <location>
        <begin position="417"/>
        <end position="450"/>
    </location>
</feature>
<evidence type="ECO:0000256" key="2">
    <source>
        <dbReference type="ARBA" id="ARBA00022448"/>
    </source>
</evidence>
<dbReference type="AlphaFoldDB" id="A0A2W5FQU7"/>
<feature type="transmembrane region" description="Helical" evidence="7">
    <location>
        <begin position="175"/>
        <end position="199"/>
    </location>
</feature>
<comment type="caution">
    <text evidence="9">The sequence shown here is derived from an EMBL/GenBank/DDBJ whole genome shotgun (WGS) entry which is preliminary data.</text>
</comment>
<dbReference type="PANTHER" id="PTHR43652:SF2">
    <property type="entry name" value="BASIC AMINO ACID ANTIPORTER YFCC-RELATED"/>
    <property type="match status" value="1"/>
</dbReference>
<dbReference type="GO" id="GO:0006813">
    <property type="term" value="P:potassium ion transport"/>
    <property type="evidence" value="ECO:0007669"/>
    <property type="project" value="InterPro"/>
</dbReference>
<keyword evidence="5 7" id="KW-1133">Transmembrane helix</keyword>
<feature type="transmembrane region" description="Helical" evidence="7">
    <location>
        <begin position="92"/>
        <end position="121"/>
    </location>
</feature>
<organism evidence="9 10">
    <name type="scientific">Micavibrio aeruginosavorus</name>
    <dbReference type="NCBI Taxonomy" id="349221"/>
    <lineage>
        <taxon>Bacteria</taxon>
        <taxon>Pseudomonadati</taxon>
        <taxon>Bdellovibrionota</taxon>
        <taxon>Bdellovibrionia</taxon>
        <taxon>Bdellovibrionales</taxon>
        <taxon>Pseudobdellovibrionaceae</taxon>
        <taxon>Micavibrio</taxon>
    </lineage>
</organism>
<evidence type="ECO:0000256" key="5">
    <source>
        <dbReference type="ARBA" id="ARBA00022989"/>
    </source>
</evidence>
<dbReference type="Pfam" id="PF02080">
    <property type="entry name" value="TrkA_C"/>
    <property type="match status" value="2"/>
</dbReference>
<dbReference type="GO" id="GO:0008324">
    <property type="term" value="F:monoatomic cation transmembrane transporter activity"/>
    <property type="evidence" value="ECO:0007669"/>
    <property type="project" value="InterPro"/>
</dbReference>
<dbReference type="GO" id="GO:0005886">
    <property type="term" value="C:plasma membrane"/>
    <property type="evidence" value="ECO:0007669"/>
    <property type="project" value="TreeGrafter"/>
</dbReference>
<feature type="transmembrane region" description="Helical" evidence="7">
    <location>
        <begin position="586"/>
        <end position="606"/>
    </location>
</feature>
<feature type="transmembrane region" description="Helical" evidence="7">
    <location>
        <begin position="57"/>
        <end position="80"/>
    </location>
</feature>
<keyword evidence="2" id="KW-0813">Transport</keyword>
<dbReference type="InterPro" id="IPR051679">
    <property type="entry name" value="DASS-Related_Transporters"/>
</dbReference>
<dbReference type="Pfam" id="PF03600">
    <property type="entry name" value="CitMHS"/>
    <property type="match status" value="1"/>
</dbReference>
<evidence type="ECO:0000256" key="7">
    <source>
        <dbReference type="SAM" id="Phobius"/>
    </source>
</evidence>
<protein>
    <submittedName>
        <fullName evidence="9">SLC13 family permease</fullName>
    </submittedName>
</protein>
<evidence type="ECO:0000256" key="6">
    <source>
        <dbReference type="ARBA" id="ARBA00023136"/>
    </source>
</evidence>
<dbReference type="PROSITE" id="PS01271">
    <property type="entry name" value="NA_SULFATE"/>
    <property type="match status" value="1"/>
</dbReference>
<dbReference type="InterPro" id="IPR031312">
    <property type="entry name" value="Na/sul_symport_CS"/>
</dbReference>
<feature type="transmembrane region" description="Helical" evidence="7">
    <location>
        <begin position="6"/>
        <end position="21"/>
    </location>
</feature>
<name>A0A2W5FQU7_9BACT</name>
<evidence type="ECO:0000259" key="8">
    <source>
        <dbReference type="PROSITE" id="PS51202"/>
    </source>
</evidence>
<dbReference type="Proteomes" id="UP000249739">
    <property type="component" value="Unassembled WGS sequence"/>
</dbReference>
<proteinExistence type="predicted"/>
<dbReference type="SUPFAM" id="SSF116726">
    <property type="entry name" value="TrkA C-terminal domain-like"/>
    <property type="match status" value="2"/>
</dbReference>
<dbReference type="InterPro" id="IPR036721">
    <property type="entry name" value="RCK_C_sf"/>
</dbReference>
<evidence type="ECO:0000256" key="3">
    <source>
        <dbReference type="ARBA" id="ARBA00022692"/>
    </source>
</evidence>
<feature type="transmembrane region" description="Helical" evidence="7">
    <location>
        <begin position="462"/>
        <end position="481"/>
    </location>
</feature>
<feature type="transmembrane region" description="Helical" evidence="7">
    <location>
        <begin position="141"/>
        <end position="163"/>
    </location>
</feature>
<dbReference type="Gene3D" id="3.30.70.1450">
    <property type="entry name" value="Regulator of K+ conductance, C-terminal domain"/>
    <property type="match status" value="2"/>
</dbReference>
<dbReference type="InterPro" id="IPR004680">
    <property type="entry name" value="Cit_transptr-like_dom"/>
</dbReference>
<feature type="domain" description="RCK C-terminal" evidence="8">
    <location>
        <begin position="207"/>
        <end position="291"/>
    </location>
</feature>
<gene>
    <name evidence="9" type="ORF">DI586_00365</name>
</gene>
<evidence type="ECO:0000313" key="10">
    <source>
        <dbReference type="Proteomes" id="UP000249739"/>
    </source>
</evidence>
<reference evidence="9 10" key="1">
    <citation type="submission" date="2017-08" db="EMBL/GenBank/DDBJ databases">
        <title>Infants hospitalized years apart are colonized by the same room-sourced microbial strains.</title>
        <authorList>
            <person name="Brooks B."/>
            <person name="Olm M.R."/>
            <person name="Firek B.A."/>
            <person name="Baker R."/>
            <person name="Thomas B.C."/>
            <person name="Morowitz M.J."/>
            <person name="Banfield J.F."/>
        </authorList>
    </citation>
    <scope>NUCLEOTIDE SEQUENCE [LARGE SCALE GENOMIC DNA]</scope>
    <source>
        <strain evidence="9">S2_006_000_R2_64</strain>
    </source>
</reference>
<keyword evidence="6 7" id="KW-0472">Membrane</keyword>
<sequence length="610" mass="65992">MTQDQMLIFGIIALALVLFIIDKWRYDIVALFILFLSVVVGVVPAKEAFTGFSDPVVITVAAILIISAAVGRSGFINWVLKIMSGFIDKPRLQIAILVTMVVVLSAFMNNVGALAVFLPIALSFARKAQRSPSELLMPLSFGSLLGGLITLIGTPPNLLIANIREEMVGEPYKMFDFAPVGIGICAAGILYLSVAWVLLPKDRRGQTAPEDQFEINDYVSEVKVPPESPIIGQTVSQAEEMVDGDLQIIGIIKNDRDRVFANARRIIRADDHLILRCDPMTLKGFVDKAKLELAGIDKSANDEENAEALQEAVLEKKQVKLTSEDITVVEAVITKGSDLINTTPRNISLRSNFGINLLAVKGQSGNVRDRLKDVRFREGDVVVFQGAVETMPEMLKELGCLPLAERNLQLGRPSTLLMPIFILLGAVILTVSGVLPISIAFLGGVILIAVLKIMRLNELYEAIDWPVIMLLGAMIPVTQALQTTGGTEILAQLIADVSDGFSGPALLVVIMVVSMMVTPFLNNAAAVLLMAPIAGTLALKLGMNIDPFLMAVAVGTSCDFLTPIGHQSNTLVMGPGGYKFNDYWRLGLPLSILVVVIGVPLIMWIWPITG</sequence>
<evidence type="ECO:0000313" key="9">
    <source>
        <dbReference type="EMBL" id="PZP57378.1"/>
    </source>
</evidence>
<keyword evidence="3 7" id="KW-0812">Transmembrane</keyword>
<dbReference type="PROSITE" id="PS51202">
    <property type="entry name" value="RCK_C"/>
    <property type="match status" value="2"/>
</dbReference>
<evidence type="ECO:0000256" key="1">
    <source>
        <dbReference type="ARBA" id="ARBA00004141"/>
    </source>
</evidence>
<keyword evidence="4" id="KW-0677">Repeat</keyword>
<dbReference type="PANTHER" id="PTHR43652">
    <property type="entry name" value="BASIC AMINO ACID ANTIPORTER YFCC-RELATED"/>
    <property type="match status" value="1"/>
</dbReference>
<accession>A0A2W5FQU7</accession>
<feature type="transmembrane region" description="Helical" evidence="7">
    <location>
        <begin position="28"/>
        <end position="45"/>
    </location>
</feature>
<dbReference type="InterPro" id="IPR006037">
    <property type="entry name" value="RCK_C"/>
</dbReference>
<evidence type="ECO:0000256" key="4">
    <source>
        <dbReference type="ARBA" id="ARBA00022737"/>
    </source>
</evidence>